<feature type="domain" description="MacB-like periplasmic core" evidence="9">
    <location>
        <begin position="439"/>
        <end position="635"/>
    </location>
</feature>
<keyword evidence="4 7" id="KW-1133">Transmembrane helix</keyword>
<proteinExistence type="inferred from homology"/>
<evidence type="ECO:0000259" key="9">
    <source>
        <dbReference type="Pfam" id="PF12704"/>
    </source>
</evidence>
<keyword evidence="2" id="KW-1003">Cell membrane</keyword>
<organism evidence="10">
    <name type="scientific">Solibacter usitatus (strain Ellin6076)</name>
    <dbReference type="NCBI Taxonomy" id="234267"/>
    <lineage>
        <taxon>Bacteria</taxon>
        <taxon>Pseudomonadati</taxon>
        <taxon>Acidobacteriota</taxon>
        <taxon>Terriglobia</taxon>
        <taxon>Bryobacterales</taxon>
        <taxon>Solibacteraceae</taxon>
        <taxon>Candidatus Solibacter</taxon>
    </lineage>
</organism>
<feature type="transmembrane region" description="Helical" evidence="7">
    <location>
        <begin position="337"/>
        <end position="355"/>
    </location>
</feature>
<dbReference type="GO" id="GO:0005886">
    <property type="term" value="C:plasma membrane"/>
    <property type="evidence" value="ECO:0007669"/>
    <property type="project" value="UniProtKB-SubCell"/>
</dbReference>
<feature type="domain" description="MacB-like periplasmic core" evidence="9">
    <location>
        <begin position="19"/>
        <end position="247"/>
    </location>
</feature>
<feature type="transmembrane region" description="Helical" evidence="7">
    <location>
        <begin position="375"/>
        <end position="399"/>
    </location>
</feature>
<evidence type="ECO:0000313" key="10">
    <source>
        <dbReference type="EMBL" id="ABJ81701.1"/>
    </source>
</evidence>
<evidence type="ECO:0000256" key="2">
    <source>
        <dbReference type="ARBA" id="ARBA00022475"/>
    </source>
</evidence>
<dbReference type="Pfam" id="PF02687">
    <property type="entry name" value="FtsX"/>
    <property type="match status" value="2"/>
</dbReference>
<evidence type="ECO:0000256" key="3">
    <source>
        <dbReference type="ARBA" id="ARBA00022692"/>
    </source>
</evidence>
<dbReference type="InterPro" id="IPR017800">
    <property type="entry name" value="ADOP"/>
</dbReference>
<dbReference type="InterPro" id="IPR025857">
    <property type="entry name" value="MacB_PCD"/>
</dbReference>
<evidence type="ECO:0000259" key="8">
    <source>
        <dbReference type="Pfam" id="PF02687"/>
    </source>
</evidence>
<dbReference type="Pfam" id="PF12704">
    <property type="entry name" value="MacB_PCD"/>
    <property type="match status" value="2"/>
</dbReference>
<dbReference type="InterPro" id="IPR003838">
    <property type="entry name" value="ABC3_permease_C"/>
</dbReference>
<dbReference type="eggNOG" id="COG0577">
    <property type="taxonomic scope" value="Bacteria"/>
</dbReference>
<dbReference type="InParanoid" id="Q02B65"/>
<dbReference type="KEGG" id="sus:Acid_0700"/>
<feature type="transmembrane region" description="Helical" evidence="7">
    <location>
        <begin position="281"/>
        <end position="306"/>
    </location>
</feature>
<accession>Q02B65</accession>
<name>Q02B65_SOLUE</name>
<feature type="transmembrane region" description="Helical" evidence="7">
    <location>
        <begin position="772"/>
        <end position="791"/>
    </location>
</feature>
<reference evidence="10" key="1">
    <citation type="submission" date="2006-10" db="EMBL/GenBank/DDBJ databases">
        <title>Complete sequence of Solibacter usitatus Ellin6076.</title>
        <authorList>
            <consortium name="US DOE Joint Genome Institute"/>
            <person name="Copeland A."/>
            <person name="Lucas S."/>
            <person name="Lapidus A."/>
            <person name="Barry K."/>
            <person name="Detter J.C."/>
            <person name="Glavina del Rio T."/>
            <person name="Hammon N."/>
            <person name="Israni S."/>
            <person name="Dalin E."/>
            <person name="Tice H."/>
            <person name="Pitluck S."/>
            <person name="Thompson L.S."/>
            <person name="Brettin T."/>
            <person name="Bruce D."/>
            <person name="Han C."/>
            <person name="Tapia R."/>
            <person name="Gilna P."/>
            <person name="Schmutz J."/>
            <person name="Larimer F."/>
            <person name="Land M."/>
            <person name="Hauser L."/>
            <person name="Kyrpides N."/>
            <person name="Mikhailova N."/>
            <person name="Janssen P.H."/>
            <person name="Kuske C.R."/>
            <person name="Richardson P."/>
        </authorList>
    </citation>
    <scope>NUCLEOTIDE SEQUENCE</scope>
    <source>
        <strain evidence="10">Ellin6076</strain>
    </source>
</reference>
<evidence type="ECO:0000256" key="7">
    <source>
        <dbReference type="SAM" id="Phobius"/>
    </source>
</evidence>
<comment type="similarity">
    <text evidence="6">Belongs to the ABC-4 integral membrane protein family.</text>
</comment>
<dbReference type="PANTHER" id="PTHR30572:SF4">
    <property type="entry name" value="ABC TRANSPORTER PERMEASE YTRF"/>
    <property type="match status" value="1"/>
</dbReference>
<feature type="domain" description="ABC3 transporter permease C-terminal" evidence="8">
    <location>
        <begin position="288"/>
        <end position="406"/>
    </location>
</feature>
<dbReference type="HOGENOM" id="CLU_009433_1_0_0"/>
<dbReference type="GO" id="GO:0022857">
    <property type="term" value="F:transmembrane transporter activity"/>
    <property type="evidence" value="ECO:0007669"/>
    <property type="project" value="TreeGrafter"/>
</dbReference>
<keyword evidence="5 7" id="KW-0472">Membrane</keyword>
<feature type="transmembrane region" description="Helical" evidence="7">
    <location>
        <begin position="741"/>
        <end position="760"/>
    </location>
</feature>
<dbReference type="InterPro" id="IPR050250">
    <property type="entry name" value="Macrolide_Exporter_MacB"/>
</dbReference>
<comment type="subcellular location">
    <subcellularLocation>
        <location evidence="1">Cell membrane</location>
        <topology evidence="1">Multi-pass membrane protein</topology>
    </subcellularLocation>
</comment>
<dbReference type="AlphaFoldDB" id="Q02B65"/>
<sequence length="809" mass="86936" precursor="true">MPQTLRFAARMLWKQPGFTAIAVLTLALGIGATSAVFSLIHGVLLAPPPYDQPERLMLIQSARADGLPMANPQLWAAAQWQEWQKQSKSFTSFAAYAWTFNFLVRSDGSESMEGMVVTQDYFRVVGLKPLLGRAFLDSETSVPPAPVIILGYDLWQRKFNGDPQIIGKTVRMSRRDVPPTVVGVMPPGARFLPSPGAAQEPNYNVNATVDFWLPAAPAPNRLKSAQWDVVGRLQPGVTPQQAQADLKLITARQAQVEHDFEGFTPVAQPLTEEMNRDGRRILLPLLGAAGLVLLIACGNVAALLLVRGLQRQQEYAIRSALGVDRAVLFRQVSTESLLLAVVGGVFGVGLGFTIVKVFKVIGGHAIPRLDAVTTGWPVLACGFGAAILAAGLAGIVPALRASRMDPMQALKSAGPKSSAGRGERRLLRAVTIAQTALTLALLMGASLLIRTMINVSNVRSGYNLGHILTVTVTTVQGDAQDFHRRALERVAAIPGVRNAAFAWGVPLTGNNWQGAVEIEGQPVAGKPSERLSIPLRSITPGYFDLLGLTVTEGRDFRATDGRNAPGVGIVNQALAERYFPHGTAIGKKIWGRGRDQPPTEIVGVVSNGRTGDLTQAPEPEIYLSFWQATAFSKHLVLRTAGDPRSIIAAVSRELHAVEPTVAVENMKTLEEIRSDSLASRTFAMQLLVGFALVGSVLTLVGIYGVLSLSVAARRREIAIRAAVGAERSDIRKLVFAEGFRLIAGGVLSGMLAALVLSRVLKSFLYEVEATDPVTLIGVGLLFTGVALLACWEPTRRAAKVDPIEALRYE</sequence>
<feature type="domain" description="ABC3 transporter permease C-terminal" evidence="8">
    <location>
        <begin position="690"/>
        <end position="802"/>
    </location>
</feature>
<feature type="transmembrane region" description="Helical" evidence="7">
    <location>
        <begin position="426"/>
        <end position="449"/>
    </location>
</feature>
<dbReference type="EMBL" id="CP000473">
    <property type="protein sequence ID" value="ABJ81701.1"/>
    <property type="molecule type" value="Genomic_DNA"/>
</dbReference>
<evidence type="ECO:0000256" key="5">
    <source>
        <dbReference type="ARBA" id="ARBA00023136"/>
    </source>
</evidence>
<keyword evidence="3 7" id="KW-0812">Transmembrane</keyword>
<evidence type="ECO:0000256" key="1">
    <source>
        <dbReference type="ARBA" id="ARBA00004651"/>
    </source>
</evidence>
<dbReference type="STRING" id="234267.Acid_0700"/>
<dbReference type="NCBIfam" id="TIGR03434">
    <property type="entry name" value="ADOP"/>
    <property type="match status" value="1"/>
</dbReference>
<protein>
    <recommendedName>
        <fullName evidence="11">Permease</fullName>
    </recommendedName>
</protein>
<gene>
    <name evidence="10" type="ordered locus">Acid_0700</name>
</gene>
<dbReference type="OrthoDB" id="99335at2"/>
<evidence type="ECO:0000256" key="6">
    <source>
        <dbReference type="ARBA" id="ARBA00038076"/>
    </source>
</evidence>
<evidence type="ECO:0008006" key="11">
    <source>
        <dbReference type="Google" id="ProtNLM"/>
    </source>
</evidence>
<feature type="transmembrane region" description="Helical" evidence="7">
    <location>
        <begin position="682"/>
        <end position="706"/>
    </location>
</feature>
<dbReference type="PANTHER" id="PTHR30572">
    <property type="entry name" value="MEMBRANE COMPONENT OF TRANSPORTER-RELATED"/>
    <property type="match status" value="1"/>
</dbReference>
<evidence type="ECO:0000256" key="4">
    <source>
        <dbReference type="ARBA" id="ARBA00022989"/>
    </source>
</evidence>